<evidence type="ECO:0000313" key="9">
    <source>
        <dbReference type="EMBL" id="AWL96885.1"/>
    </source>
</evidence>
<proteinExistence type="inferred from homology"/>
<dbReference type="PANTHER" id="PTHR43163">
    <property type="entry name" value="DIPEPTIDE TRANSPORT SYSTEM PERMEASE PROTEIN DPPB-RELATED"/>
    <property type="match status" value="1"/>
</dbReference>
<feature type="transmembrane region" description="Helical" evidence="7">
    <location>
        <begin position="283"/>
        <end position="308"/>
    </location>
</feature>
<comment type="similarity">
    <text evidence="7">Belongs to the binding-protein-dependent transport system permease family.</text>
</comment>
<evidence type="ECO:0000256" key="1">
    <source>
        <dbReference type="ARBA" id="ARBA00004651"/>
    </source>
</evidence>
<protein>
    <submittedName>
        <fullName evidence="9">ABC transporter permease</fullName>
    </submittedName>
</protein>
<keyword evidence="5 7" id="KW-1133">Transmembrane helix</keyword>
<feature type="transmembrane region" description="Helical" evidence="7">
    <location>
        <begin position="182"/>
        <end position="201"/>
    </location>
</feature>
<evidence type="ECO:0000256" key="7">
    <source>
        <dbReference type="RuleBase" id="RU363032"/>
    </source>
</evidence>
<sequence length="315" mass="34103">MSLAWFARRLMLMFYTVIVVSMLVFAITQILPADAAQSLLGENATPEVLAALRAKLGLGDPAWLQYARWARHVFTGDFGISMRTSLPVGPEMLAALSRSLLLAVSAILVTLAVAVPLGVVAALRQGRLTDTGVSLIAYLGVSLPEFVTATLLALLLADTWHWLPATGYVSPLEDFGDGIRHLALPVLTVSLILVAHVMRMMRSETLDVLKSDYVRAARLKGLPERTVLFRHTLRNALLPVVTIIALDVGYLLGGIIVIEEIFAIPGIGRALMVAITTRDLPSIQAGALIMAATYAVTNTLADMAYAFLDPRIRYD</sequence>
<feature type="transmembrane region" description="Helical" evidence="7">
    <location>
        <begin position="12"/>
        <end position="31"/>
    </location>
</feature>
<dbReference type="InterPro" id="IPR035906">
    <property type="entry name" value="MetI-like_sf"/>
</dbReference>
<dbReference type="SUPFAM" id="SSF161098">
    <property type="entry name" value="MetI-like"/>
    <property type="match status" value="1"/>
</dbReference>
<name>A0A2U8PGG7_9BRAD</name>
<evidence type="ECO:0000256" key="3">
    <source>
        <dbReference type="ARBA" id="ARBA00022475"/>
    </source>
</evidence>
<feature type="transmembrane region" description="Helical" evidence="7">
    <location>
        <begin position="236"/>
        <end position="263"/>
    </location>
</feature>
<keyword evidence="2 7" id="KW-0813">Transport</keyword>
<gene>
    <name evidence="9" type="ORF">CIT37_35750</name>
</gene>
<evidence type="ECO:0000259" key="8">
    <source>
        <dbReference type="PROSITE" id="PS50928"/>
    </source>
</evidence>
<feature type="transmembrane region" description="Helical" evidence="7">
    <location>
        <begin position="100"/>
        <end position="123"/>
    </location>
</feature>
<dbReference type="EMBL" id="CP029425">
    <property type="protein sequence ID" value="AWL96885.1"/>
    <property type="molecule type" value="Genomic_DNA"/>
</dbReference>
<dbReference type="Pfam" id="PF00528">
    <property type="entry name" value="BPD_transp_1"/>
    <property type="match status" value="1"/>
</dbReference>
<keyword evidence="6 7" id="KW-0472">Membrane</keyword>
<dbReference type="GO" id="GO:0055085">
    <property type="term" value="P:transmembrane transport"/>
    <property type="evidence" value="ECO:0007669"/>
    <property type="project" value="InterPro"/>
</dbReference>
<evidence type="ECO:0000256" key="2">
    <source>
        <dbReference type="ARBA" id="ARBA00022448"/>
    </source>
</evidence>
<reference evidence="9 10" key="1">
    <citation type="journal article" date="2014" name="Int. J. Syst. Evol. Microbiol.">
        <title>Bradyrhizobium ottawaense sp. nov., a symbiotic nitrogen fixing bacterium from root nodules of soybeans in Canada.</title>
        <authorList>
            <person name="Yu X."/>
            <person name="Cloutier S."/>
            <person name="Tambong J.T."/>
            <person name="Bromfield E.S."/>
        </authorList>
    </citation>
    <scope>NUCLEOTIDE SEQUENCE [LARGE SCALE GENOMIC DNA]</scope>
    <source>
        <strain evidence="9 10">OO99</strain>
    </source>
</reference>
<dbReference type="AlphaFoldDB" id="A0A2U8PGG7"/>
<keyword evidence="3" id="KW-1003">Cell membrane</keyword>
<accession>A0A2U8PGG7</accession>
<dbReference type="Gene3D" id="1.10.3720.10">
    <property type="entry name" value="MetI-like"/>
    <property type="match status" value="1"/>
</dbReference>
<dbReference type="Pfam" id="PF19300">
    <property type="entry name" value="BPD_transp_1_N"/>
    <property type="match status" value="1"/>
</dbReference>
<feature type="domain" description="ABC transmembrane type-1" evidence="8">
    <location>
        <begin position="96"/>
        <end position="301"/>
    </location>
</feature>
<feature type="transmembrane region" description="Helical" evidence="7">
    <location>
        <begin position="135"/>
        <end position="162"/>
    </location>
</feature>
<evidence type="ECO:0000256" key="5">
    <source>
        <dbReference type="ARBA" id="ARBA00022989"/>
    </source>
</evidence>
<dbReference type="GeneID" id="92968022"/>
<evidence type="ECO:0000256" key="4">
    <source>
        <dbReference type="ARBA" id="ARBA00022692"/>
    </source>
</evidence>
<evidence type="ECO:0000313" key="10">
    <source>
        <dbReference type="Proteomes" id="UP000215703"/>
    </source>
</evidence>
<dbReference type="KEGG" id="bot:CIT37_35750"/>
<dbReference type="InterPro" id="IPR045621">
    <property type="entry name" value="BPD_transp_1_N"/>
</dbReference>
<dbReference type="Proteomes" id="UP000215703">
    <property type="component" value="Chromosome"/>
</dbReference>
<keyword evidence="4 7" id="KW-0812">Transmembrane</keyword>
<evidence type="ECO:0000256" key="6">
    <source>
        <dbReference type="ARBA" id="ARBA00023136"/>
    </source>
</evidence>
<comment type="subcellular location">
    <subcellularLocation>
        <location evidence="1 7">Cell membrane</location>
        <topology evidence="1 7">Multi-pass membrane protein</topology>
    </subcellularLocation>
</comment>
<reference evidence="9 10" key="2">
    <citation type="journal article" date="2017" name="Syst. Appl. Microbiol.">
        <title>Soybeans inoculated with root zone soils of Canadian native legumes harbour diverse and novel Bradyrhizobium spp. that possess agricultural potential.</title>
        <authorList>
            <person name="Bromfield E.S.P."/>
            <person name="Cloutier S."/>
            <person name="Tambong J.T."/>
            <person name="Tran Thi T.V."/>
        </authorList>
    </citation>
    <scope>NUCLEOTIDE SEQUENCE [LARGE SCALE GENOMIC DNA]</scope>
    <source>
        <strain evidence="9 10">OO99</strain>
    </source>
</reference>
<dbReference type="InterPro" id="IPR000515">
    <property type="entry name" value="MetI-like"/>
</dbReference>
<organism evidence="9 10">
    <name type="scientific">Bradyrhizobium ottawaense</name>
    <dbReference type="NCBI Taxonomy" id="931866"/>
    <lineage>
        <taxon>Bacteria</taxon>
        <taxon>Pseudomonadati</taxon>
        <taxon>Pseudomonadota</taxon>
        <taxon>Alphaproteobacteria</taxon>
        <taxon>Hyphomicrobiales</taxon>
        <taxon>Nitrobacteraceae</taxon>
        <taxon>Bradyrhizobium</taxon>
    </lineage>
</organism>
<dbReference type="RefSeq" id="WP_095425772.1">
    <property type="nucleotide sequence ID" value="NZ_CP029425.2"/>
</dbReference>
<dbReference type="PANTHER" id="PTHR43163:SF6">
    <property type="entry name" value="DIPEPTIDE TRANSPORT SYSTEM PERMEASE PROTEIN DPPB-RELATED"/>
    <property type="match status" value="1"/>
</dbReference>
<dbReference type="CDD" id="cd06261">
    <property type="entry name" value="TM_PBP2"/>
    <property type="match status" value="1"/>
</dbReference>
<dbReference type="PROSITE" id="PS50928">
    <property type="entry name" value="ABC_TM1"/>
    <property type="match status" value="1"/>
</dbReference>
<dbReference type="GO" id="GO:0005886">
    <property type="term" value="C:plasma membrane"/>
    <property type="evidence" value="ECO:0007669"/>
    <property type="project" value="UniProtKB-SubCell"/>
</dbReference>